<sequence>MDERLIQAAMECFATYGFRKTSLSDVAVRAGVSRATIYRTFGSKERMGELVLLHESARFVAQLERLFASDLPPEEQIAACVEYSLEYLADHDAFQRMLAEEPEELFAMLVERPGHPSFITSLADGLAPLMAANRHAHLLRVSPRQAVEFCARVVLSLIAHPTTSLGDSREISRFIWAAVSATTG</sequence>
<accession>A0A7W0CUP7</accession>
<evidence type="ECO:0000313" key="4">
    <source>
        <dbReference type="EMBL" id="MBA2897600.1"/>
    </source>
</evidence>
<proteinExistence type="predicted"/>
<evidence type="ECO:0000313" key="5">
    <source>
        <dbReference type="Proteomes" id="UP000530928"/>
    </source>
</evidence>
<dbReference type="Proteomes" id="UP000530928">
    <property type="component" value="Unassembled WGS sequence"/>
</dbReference>
<dbReference type="PROSITE" id="PS50977">
    <property type="entry name" value="HTH_TETR_2"/>
    <property type="match status" value="1"/>
</dbReference>
<evidence type="ECO:0000259" key="3">
    <source>
        <dbReference type="PROSITE" id="PS50977"/>
    </source>
</evidence>
<dbReference type="InterPro" id="IPR001647">
    <property type="entry name" value="HTH_TetR"/>
</dbReference>
<dbReference type="PANTHER" id="PTHR30055:SF153">
    <property type="entry name" value="HTH-TYPE TRANSCRIPTIONAL REPRESSOR RV3405C"/>
    <property type="match status" value="1"/>
</dbReference>
<dbReference type="Pfam" id="PF00440">
    <property type="entry name" value="TetR_N"/>
    <property type="match status" value="1"/>
</dbReference>
<evidence type="ECO:0000256" key="2">
    <source>
        <dbReference type="PROSITE-ProRule" id="PRU00335"/>
    </source>
</evidence>
<dbReference type="PANTHER" id="PTHR30055">
    <property type="entry name" value="HTH-TYPE TRANSCRIPTIONAL REGULATOR RUTR"/>
    <property type="match status" value="1"/>
</dbReference>
<dbReference type="Gene3D" id="1.10.357.10">
    <property type="entry name" value="Tetracycline Repressor, domain 2"/>
    <property type="match status" value="1"/>
</dbReference>
<dbReference type="AlphaFoldDB" id="A0A7W0CUP7"/>
<dbReference type="PRINTS" id="PR00455">
    <property type="entry name" value="HTHTETR"/>
</dbReference>
<dbReference type="EMBL" id="JACDUR010000012">
    <property type="protein sequence ID" value="MBA2897600.1"/>
    <property type="molecule type" value="Genomic_DNA"/>
</dbReference>
<dbReference type="GO" id="GO:0000976">
    <property type="term" value="F:transcription cis-regulatory region binding"/>
    <property type="evidence" value="ECO:0007669"/>
    <property type="project" value="TreeGrafter"/>
</dbReference>
<dbReference type="InterPro" id="IPR009057">
    <property type="entry name" value="Homeodomain-like_sf"/>
</dbReference>
<evidence type="ECO:0000256" key="1">
    <source>
        <dbReference type="ARBA" id="ARBA00023125"/>
    </source>
</evidence>
<feature type="DNA-binding region" description="H-T-H motif" evidence="2">
    <location>
        <begin position="22"/>
        <end position="41"/>
    </location>
</feature>
<keyword evidence="5" id="KW-1185">Reference proteome</keyword>
<gene>
    <name evidence="4" type="ORF">HNR30_009002</name>
</gene>
<dbReference type="SUPFAM" id="SSF46689">
    <property type="entry name" value="Homeodomain-like"/>
    <property type="match status" value="1"/>
</dbReference>
<keyword evidence="1 2" id="KW-0238">DNA-binding</keyword>
<protein>
    <submittedName>
        <fullName evidence="4">AcrR family transcriptional regulator</fullName>
    </submittedName>
</protein>
<dbReference type="RefSeq" id="WP_181616297.1">
    <property type="nucleotide sequence ID" value="NZ_BAABAM010000014.1"/>
</dbReference>
<organism evidence="4 5">
    <name type="scientific">Nonomuraea soli</name>
    <dbReference type="NCBI Taxonomy" id="1032476"/>
    <lineage>
        <taxon>Bacteria</taxon>
        <taxon>Bacillati</taxon>
        <taxon>Actinomycetota</taxon>
        <taxon>Actinomycetes</taxon>
        <taxon>Streptosporangiales</taxon>
        <taxon>Streptosporangiaceae</taxon>
        <taxon>Nonomuraea</taxon>
    </lineage>
</organism>
<dbReference type="InterPro" id="IPR050109">
    <property type="entry name" value="HTH-type_TetR-like_transc_reg"/>
</dbReference>
<feature type="domain" description="HTH tetR-type" evidence="3">
    <location>
        <begin position="1"/>
        <end position="59"/>
    </location>
</feature>
<name>A0A7W0CUP7_9ACTN</name>
<reference evidence="4 5" key="1">
    <citation type="submission" date="2020-07" db="EMBL/GenBank/DDBJ databases">
        <title>Genomic Encyclopedia of Type Strains, Phase IV (KMG-IV): sequencing the most valuable type-strain genomes for metagenomic binning, comparative biology and taxonomic classification.</title>
        <authorList>
            <person name="Goeker M."/>
        </authorList>
    </citation>
    <scope>NUCLEOTIDE SEQUENCE [LARGE SCALE GENOMIC DNA]</scope>
    <source>
        <strain evidence="4 5">DSM 45533</strain>
    </source>
</reference>
<comment type="caution">
    <text evidence="4">The sequence shown here is derived from an EMBL/GenBank/DDBJ whole genome shotgun (WGS) entry which is preliminary data.</text>
</comment>
<dbReference type="GO" id="GO:0003700">
    <property type="term" value="F:DNA-binding transcription factor activity"/>
    <property type="evidence" value="ECO:0007669"/>
    <property type="project" value="TreeGrafter"/>
</dbReference>